<dbReference type="PRINTS" id="PR00757">
    <property type="entry name" value="AMINEOXDASEF"/>
</dbReference>
<dbReference type="InterPro" id="IPR002937">
    <property type="entry name" value="Amino_oxidase"/>
</dbReference>
<dbReference type="SUPFAM" id="SSF54373">
    <property type="entry name" value="FAD-linked reductases, C-terminal domain"/>
    <property type="match status" value="1"/>
</dbReference>
<dbReference type="AlphaFoldDB" id="A0A1E7LKA0"/>
<comment type="cofactor">
    <cofactor evidence="1">
        <name>FAD</name>
        <dbReference type="ChEBI" id="CHEBI:57692"/>
    </cofactor>
</comment>
<protein>
    <submittedName>
        <fullName evidence="6">Amine oxidase</fullName>
    </submittedName>
</protein>
<comment type="caution">
    <text evidence="6">The sequence shown here is derived from an EMBL/GenBank/DDBJ whole genome shotgun (WGS) entry which is preliminary data.</text>
</comment>
<dbReference type="InterPro" id="IPR001613">
    <property type="entry name" value="Flavin_amine_oxidase"/>
</dbReference>
<gene>
    <name evidence="6" type="ORF">AN221_34390</name>
</gene>
<organism evidence="6 7">
    <name type="scientific">Streptomyces nanshensis</name>
    <dbReference type="NCBI Taxonomy" id="518642"/>
    <lineage>
        <taxon>Bacteria</taxon>
        <taxon>Bacillati</taxon>
        <taxon>Actinomycetota</taxon>
        <taxon>Actinomycetes</taxon>
        <taxon>Kitasatosporales</taxon>
        <taxon>Streptomycetaceae</taxon>
        <taxon>Streptomyces</taxon>
    </lineage>
</organism>
<sequence>MPNHEALYGTSAYDGDPDATVVVVGAGLSGLTAARELHRRGVDVLVLEAADRVGGRAMAETTALGSRLDLGGQWIGHDHHRIMALAAELGATRYPMHTGTAPQVIDGGRRLPLASPSVLPAGAALAGVGVLSLTGTPERWNDTTVDACLRRVPGRVSRRLLEVIASISWTADLDRYSVHAMARMVRQQGGLRTVLSTRGGAQDSLLVEGVGTLTDRLAAELGARVRTGHRVTRLVRDAQGITVHTDSGTFRAARTIVTVPPPVAARIEHHPPLPADRAALERNTYMGSVYKAIAVFERPFWRDRGRAEFLVLDSPGRAVFDTGSPGGPGHLCTLVAGPEARALDDLGAEERRQILLAPLVPHLGTGVLKPVSWHEKAWHLDEHAGGGYVVLPEPGTSEGISPLPHAPLGPVHWAGTETADEHAGYLEGAIASGVRAAREVAETLNAGRTR</sequence>
<evidence type="ECO:0000256" key="2">
    <source>
        <dbReference type="ARBA" id="ARBA00005995"/>
    </source>
</evidence>
<evidence type="ECO:0000259" key="5">
    <source>
        <dbReference type="Pfam" id="PF01593"/>
    </source>
</evidence>
<reference evidence="6 7" key="1">
    <citation type="journal article" date="2016" name="Front. Microbiol.">
        <title>Comparative Genomics Analysis of Streptomyces Species Reveals Their Adaptation to the Marine Environment and Their Diversity at the Genomic Level.</title>
        <authorList>
            <person name="Tian X."/>
            <person name="Zhang Z."/>
            <person name="Yang T."/>
            <person name="Chen M."/>
            <person name="Li J."/>
            <person name="Chen F."/>
            <person name="Yang J."/>
            <person name="Li W."/>
            <person name="Zhang B."/>
            <person name="Zhang Z."/>
            <person name="Wu J."/>
            <person name="Zhang C."/>
            <person name="Long L."/>
            <person name="Xiao J."/>
        </authorList>
    </citation>
    <scope>NUCLEOTIDE SEQUENCE [LARGE SCALE GENOMIC DNA]</scope>
    <source>
        <strain evidence="6 7">SCSIO M10372</strain>
    </source>
</reference>
<keyword evidence="7" id="KW-1185">Reference proteome</keyword>
<dbReference type="Proteomes" id="UP000175971">
    <property type="component" value="Unassembled WGS sequence"/>
</dbReference>
<dbReference type="InterPro" id="IPR050703">
    <property type="entry name" value="Flavin_MAO"/>
</dbReference>
<dbReference type="EMBL" id="LJGZ01000103">
    <property type="protein sequence ID" value="OEV16627.1"/>
    <property type="molecule type" value="Genomic_DNA"/>
</dbReference>
<dbReference type="PANTHER" id="PTHR43563:SF1">
    <property type="entry name" value="AMINE OXIDASE [FLAVIN-CONTAINING] B"/>
    <property type="match status" value="1"/>
</dbReference>
<dbReference type="Pfam" id="PF01593">
    <property type="entry name" value="Amino_oxidase"/>
    <property type="match status" value="1"/>
</dbReference>
<dbReference type="RefSeq" id="WP_070204115.1">
    <property type="nucleotide sequence ID" value="NZ_LJGZ01000103.1"/>
</dbReference>
<feature type="domain" description="Amine oxidase" evidence="5">
    <location>
        <begin position="28"/>
        <end position="440"/>
    </location>
</feature>
<comment type="similarity">
    <text evidence="2">Belongs to the flavin monoamine oxidase family.</text>
</comment>
<feature type="binding site" evidence="4">
    <location>
        <position position="231"/>
    </location>
    <ligand>
        <name>FAD</name>
        <dbReference type="ChEBI" id="CHEBI:57692"/>
    </ligand>
</feature>
<keyword evidence="3" id="KW-0560">Oxidoreductase</keyword>
<proteinExistence type="inferred from homology"/>
<feature type="binding site" evidence="4">
    <location>
        <position position="29"/>
    </location>
    <ligand>
        <name>FAD</name>
        <dbReference type="ChEBI" id="CHEBI:57692"/>
    </ligand>
</feature>
<dbReference type="Gene3D" id="3.50.50.60">
    <property type="entry name" value="FAD/NAD(P)-binding domain"/>
    <property type="match status" value="1"/>
</dbReference>
<evidence type="ECO:0000313" key="7">
    <source>
        <dbReference type="Proteomes" id="UP000175971"/>
    </source>
</evidence>
<dbReference type="InterPro" id="IPR036188">
    <property type="entry name" value="FAD/NAD-bd_sf"/>
</dbReference>
<accession>A0A1E7LKA0</accession>
<dbReference type="GO" id="GO:0016491">
    <property type="term" value="F:oxidoreductase activity"/>
    <property type="evidence" value="ECO:0007669"/>
    <property type="project" value="UniProtKB-KW"/>
</dbReference>
<evidence type="ECO:0000256" key="1">
    <source>
        <dbReference type="ARBA" id="ARBA00001974"/>
    </source>
</evidence>
<feature type="binding site" evidence="4">
    <location>
        <position position="417"/>
    </location>
    <ligand>
        <name>FAD</name>
        <dbReference type="ChEBI" id="CHEBI:57692"/>
    </ligand>
</feature>
<evidence type="ECO:0000256" key="4">
    <source>
        <dbReference type="PIRSR" id="PIRSR601613-1"/>
    </source>
</evidence>
<evidence type="ECO:0000313" key="6">
    <source>
        <dbReference type="EMBL" id="OEV16627.1"/>
    </source>
</evidence>
<dbReference type="PANTHER" id="PTHR43563">
    <property type="entry name" value="AMINE OXIDASE"/>
    <property type="match status" value="1"/>
</dbReference>
<dbReference type="OrthoDB" id="337830at2"/>
<feature type="binding site" evidence="4">
    <location>
        <begin position="48"/>
        <end position="49"/>
    </location>
    <ligand>
        <name>FAD</name>
        <dbReference type="ChEBI" id="CHEBI:57692"/>
    </ligand>
</feature>
<evidence type="ECO:0000256" key="3">
    <source>
        <dbReference type="ARBA" id="ARBA00023002"/>
    </source>
</evidence>
<dbReference type="PATRIC" id="fig|518642.7.peg.3085"/>
<name>A0A1E7LKA0_9ACTN</name>
<dbReference type="SUPFAM" id="SSF51905">
    <property type="entry name" value="FAD/NAD(P)-binding domain"/>
    <property type="match status" value="1"/>
</dbReference>